<evidence type="ECO:0000313" key="2">
    <source>
        <dbReference type="Proteomes" id="UP001519460"/>
    </source>
</evidence>
<evidence type="ECO:0000313" key="1">
    <source>
        <dbReference type="EMBL" id="KAK7482760.1"/>
    </source>
</evidence>
<name>A0ABD0K7C5_9CAEN</name>
<dbReference type="Proteomes" id="UP001519460">
    <property type="component" value="Unassembled WGS sequence"/>
</dbReference>
<protein>
    <submittedName>
        <fullName evidence="1">Uncharacterized protein</fullName>
    </submittedName>
</protein>
<reference evidence="1 2" key="1">
    <citation type="journal article" date="2023" name="Sci. Data">
        <title>Genome assembly of the Korean intertidal mud-creeper Batillaria attramentaria.</title>
        <authorList>
            <person name="Patra A.K."/>
            <person name="Ho P.T."/>
            <person name="Jun S."/>
            <person name="Lee S.J."/>
            <person name="Kim Y."/>
            <person name="Won Y.J."/>
        </authorList>
    </citation>
    <scope>NUCLEOTIDE SEQUENCE [LARGE SCALE GENOMIC DNA]</scope>
    <source>
        <strain evidence="1">Wonlab-2016</strain>
    </source>
</reference>
<organism evidence="1 2">
    <name type="scientific">Batillaria attramentaria</name>
    <dbReference type="NCBI Taxonomy" id="370345"/>
    <lineage>
        <taxon>Eukaryota</taxon>
        <taxon>Metazoa</taxon>
        <taxon>Spiralia</taxon>
        <taxon>Lophotrochozoa</taxon>
        <taxon>Mollusca</taxon>
        <taxon>Gastropoda</taxon>
        <taxon>Caenogastropoda</taxon>
        <taxon>Sorbeoconcha</taxon>
        <taxon>Cerithioidea</taxon>
        <taxon>Batillariidae</taxon>
        <taxon>Batillaria</taxon>
    </lineage>
</organism>
<sequence>MYGRAEREKIDRCNAKLEFSPPEMITACIGLSVDTDSIVFPGSVDFHQVRYTLECLRYLTTEGSPAPLLCVCVCVATDRAEFESYGPGGLCFLSALRVPETHRNCRWVRIAAIPQLIELLALHRSLIQKYVGIFLYKVLVH</sequence>
<dbReference type="AlphaFoldDB" id="A0ABD0K7C5"/>
<gene>
    <name evidence="1" type="ORF">BaRGS_00026058</name>
</gene>
<keyword evidence="2" id="KW-1185">Reference proteome</keyword>
<dbReference type="EMBL" id="JACVVK020000239">
    <property type="protein sequence ID" value="KAK7482760.1"/>
    <property type="molecule type" value="Genomic_DNA"/>
</dbReference>
<proteinExistence type="predicted"/>
<accession>A0ABD0K7C5</accession>
<comment type="caution">
    <text evidence="1">The sequence shown here is derived from an EMBL/GenBank/DDBJ whole genome shotgun (WGS) entry which is preliminary data.</text>
</comment>